<dbReference type="PANTHER" id="PTHR23416">
    <property type="entry name" value="SIALIC ACID SYNTHASE-RELATED"/>
    <property type="match status" value="1"/>
</dbReference>
<evidence type="ECO:0000313" key="2">
    <source>
        <dbReference type="EMBL" id="MDL0089675.1"/>
    </source>
</evidence>
<protein>
    <recommendedName>
        <fullName evidence="4">Acetyltransferase</fullName>
    </recommendedName>
</protein>
<dbReference type="InterPro" id="IPR011004">
    <property type="entry name" value="Trimer_LpxA-like_sf"/>
</dbReference>
<sequence>MQRHLLENNNVIYGELNGHTNFKYNFIGKNNILFISQNCKIKNSNINFCGDNALVFLGDGVNILNISLNSQCVFYTGNNNYYNPSGQRTLMLSERKNIIIGNDNLFSSAIWFRNADPHLIYDAKTNKRINQTKSIYIADHVWVGQEVAFLKGCFVASGAIIGTRSVATKMYYSNTINAGSPAKQIKSDIFWLGNCVHNWDENMTEKFNHVLKDDFKYSYDKSEFLSPKAIEERLEALNSPYEKLEFVYDALYCNKNKNRFAYFKDCPYDLELPKFKSMFKDLKFQDTAFKTTPPPPTLQDEINRLKKETDEIRQELLKTKTELKNKNNELNTLNFTLNNGTAKLRIYNQLNYKIGKAIAQNKKSPLGYIKLPFILSYIHNEHKKDQLTYQDKIKKNPKLALPKLQDYPDYKEALKIKDSLEYKLGEEFIKASKNWYKGGFVKFMFSAKKLK</sequence>
<reference evidence="2" key="2">
    <citation type="journal article" date="2023" name="Microorganisms">
        <title>Isolation and Genomic Characteristics of Cat-Borne Campylobacter felis sp. nov. and Sheep-Borne Campylobacter ovis sp. nov.</title>
        <authorList>
            <person name="Wang H."/>
            <person name="Li Y."/>
            <person name="Gu Y."/>
            <person name="Zhou G."/>
            <person name="Chen X."/>
            <person name="Zhang X."/>
            <person name="Shao Z."/>
            <person name="Zhang J."/>
            <person name="Zhang M."/>
        </authorList>
    </citation>
    <scope>NUCLEOTIDE SEQUENCE</scope>
    <source>
        <strain evidence="2">PS10</strain>
    </source>
</reference>
<dbReference type="EMBL" id="JANURM010000017">
    <property type="protein sequence ID" value="MDL0089675.1"/>
    <property type="molecule type" value="Genomic_DNA"/>
</dbReference>
<keyword evidence="1" id="KW-0175">Coiled coil</keyword>
<name>A0ABT7HSK8_9BACT</name>
<dbReference type="Gene3D" id="2.160.10.10">
    <property type="entry name" value="Hexapeptide repeat proteins"/>
    <property type="match status" value="1"/>
</dbReference>
<dbReference type="InterPro" id="IPR051159">
    <property type="entry name" value="Hexapeptide_acetyltransf"/>
</dbReference>
<dbReference type="PANTHER" id="PTHR23416:SF78">
    <property type="entry name" value="LIPOPOLYSACCHARIDE BIOSYNTHESIS O-ACETYL TRANSFERASE WBBJ-RELATED"/>
    <property type="match status" value="1"/>
</dbReference>
<evidence type="ECO:0000313" key="3">
    <source>
        <dbReference type="Proteomes" id="UP001173801"/>
    </source>
</evidence>
<evidence type="ECO:0008006" key="4">
    <source>
        <dbReference type="Google" id="ProtNLM"/>
    </source>
</evidence>
<dbReference type="RefSeq" id="WP_284938388.1">
    <property type="nucleotide sequence ID" value="NZ_JANURM010000017.1"/>
</dbReference>
<dbReference type="SUPFAM" id="SSF51161">
    <property type="entry name" value="Trimeric LpxA-like enzymes"/>
    <property type="match status" value="1"/>
</dbReference>
<organism evidence="2 3">
    <name type="scientific">Campylobacter gastrosuis</name>
    <dbReference type="NCBI Taxonomy" id="2974576"/>
    <lineage>
        <taxon>Bacteria</taxon>
        <taxon>Pseudomonadati</taxon>
        <taxon>Campylobacterota</taxon>
        <taxon>Epsilonproteobacteria</taxon>
        <taxon>Campylobacterales</taxon>
        <taxon>Campylobacteraceae</taxon>
        <taxon>Campylobacter</taxon>
    </lineage>
</organism>
<reference evidence="2" key="1">
    <citation type="submission" date="2022-08" db="EMBL/GenBank/DDBJ databases">
        <authorList>
            <person name="Wang H."/>
        </authorList>
    </citation>
    <scope>NUCLEOTIDE SEQUENCE</scope>
    <source>
        <strain evidence="2">PS10</strain>
    </source>
</reference>
<proteinExistence type="predicted"/>
<gene>
    <name evidence="2" type="ORF">NYG85_09920</name>
</gene>
<keyword evidence="3" id="KW-1185">Reference proteome</keyword>
<accession>A0ABT7HSK8</accession>
<evidence type="ECO:0000256" key="1">
    <source>
        <dbReference type="SAM" id="Coils"/>
    </source>
</evidence>
<dbReference type="Proteomes" id="UP001173801">
    <property type="component" value="Unassembled WGS sequence"/>
</dbReference>
<feature type="coiled-coil region" evidence="1">
    <location>
        <begin position="298"/>
        <end position="333"/>
    </location>
</feature>
<comment type="caution">
    <text evidence="2">The sequence shown here is derived from an EMBL/GenBank/DDBJ whole genome shotgun (WGS) entry which is preliminary data.</text>
</comment>